<feature type="region of interest" description="Disordered" evidence="2">
    <location>
        <begin position="1678"/>
        <end position="1729"/>
    </location>
</feature>
<dbReference type="Proteomes" id="UP000030708">
    <property type="component" value="Unassembled WGS sequence"/>
</dbReference>
<evidence type="ECO:0000313" key="9">
    <source>
        <dbReference type="Proteomes" id="UP000030708"/>
    </source>
</evidence>
<dbReference type="Pfam" id="PF05424">
    <property type="entry name" value="Duffy_binding"/>
    <property type="match status" value="4"/>
</dbReference>
<dbReference type="FunFam" id="1.20.58.830:FF:000002">
    <property type="entry name" value="Erythrocyte membrane protein 1, PfEMP1"/>
    <property type="match status" value="1"/>
</dbReference>
<feature type="coiled-coil region" evidence="1">
    <location>
        <begin position="1322"/>
        <end position="1352"/>
    </location>
</feature>
<dbReference type="InterPro" id="IPR029210">
    <property type="entry name" value="PfEMP1_NTS"/>
</dbReference>
<accession>A0A024W3E8</accession>
<evidence type="ECO:0008006" key="10">
    <source>
        <dbReference type="Google" id="ProtNLM"/>
    </source>
</evidence>
<feature type="compositionally biased region" description="Basic and acidic residues" evidence="2">
    <location>
        <begin position="1712"/>
        <end position="1729"/>
    </location>
</feature>
<dbReference type="InterPro" id="IPR054595">
    <property type="entry name" value="DBL_C"/>
</dbReference>
<organism evidence="8 9">
    <name type="scientific">Plasmodium falciparum Tanzania</name>
    <name type="common">2000708</name>
    <dbReference type="NCBI Taxonomy" id="1036725"/>
    <lineage>
        <taxon>Eukaryota</taxon>
        <taxon>Sar</taxon>
        <taxon>Alveolata</taxon>
        <taxon>Apicomplexa</taxon>
        <taxon>Aconoidasida</taxon>
        <taxon>Haemosporida</taxon>
        <taxon>Plasmodiidae</taxon>
        <taxon>Plasmodium</taxon>
        <taxon>Plasmodium (Laverania)</taxon>
    </lineage>
</organism>
<dbReference type="Gene3D" id="1.20.1310.20">
    <property type="entry name" value="Duffy-antigen binding domain"/>
    <property type="match status" value="4"/>
</dbReference>
<proteinExistence type="predicted"/>
<dbReference type="FunFam" id="1.20.58.830:FF:000004">
    <property type="entry name" value="Erythrocyte membrane protein 1, PfEMP1"/>
    <property type="match status" value="1"/>
</dbReference>
<dbReference type="Gene3D" id="1.20.58.830">
    <property type="match status" value="5"/>
</dbReference>
<feature type="domain" description="Duffy-binding-like" evidence="7">
    <location>
        <begin position="314"/>
        <end position="481"/>
    </location>
</feature>
<dbReference type="GO" id="GO:0046789">
    <property type="term" value="F:host cell surface receptor binding"/>
    <property type="evidence" value="ECO:0007669"/>
    <property type="project" value="InterPro"/>
</dbReference>
<dbReference type="SUPFAM" id="SSF140924">
    <property type="entry name" value="Duffy binding domain-like"/>
    <property type="match status" value="6"/>
</dbReference>
<keyword evidence="1" id="KW-0175">Coiled coil</keyword>
<dbReference type="GO" id="GO:0016020">
    <property type="term" value="C:membrane"/>
    <property type="evidence" value="ECO:0007669"/>
    <property type="project" value="InterPro"/>
</dbReference>
<name>A0A024W3E8_PLAFA</name>
<dbReference type="Pfam" id="PF22672">
    <property type="entry name" value="DBL_C"/>
    <property type="match status" value="2"/>
</dbReference>
<dbReference type="Pfam" id="PF18562">
    <property type="entry name" value="CIDR1_gamma"/>
    <property type="match status" value="1"/>
</dbReference>
<evidence type="ECO:0000259" key="5">
    <source>
        <dbReference type="Pfam" id="PF15447"/>
    </source>
</evidence>
<feature type="domain" description="Plasmodium falciparum erythrocyte membrane protein-1 N-terminal segment" evidence="5">
    <location>
        <begin position="17"/>
        <end position="53"/>
    </location>
</feature>
<evidence type="ECO:0000259" key="4">
    <source>
        <dbReference type="Pfam" id="PF05424"/>
    </source>
</evidence>
<dbReference type="FunFam" id="1.20.58.830:FF:000005">
    <property type="entry name" value="Erythrocyte membrane protein 1, PfEMP1"/>
    <property type="match status" value="1"/>
</dbReference>
<dbReference type="Pfam" id="PF03011">
    <property type="entry name" value="PFEMP"/>
    <property type="match status" value="2"/>
</dbReference>
<feature type="region of interest" description="Disordered" evidence="2">
    <location>
        <begin position="808"/>
        <end position="881"/>
    </location>
</feature>
<feature type="compositionally biased region" description="Basic and acidic residues" evidence="2">
    <location>
        <begin position="829"/>
        <end position="841"/>
    </location>
</feature>
<feature type="region of interest" description="Disordered" evidence="2">
    <location>
        <begin position="1043"/>
        <end position="1081"/>
    </location>
</feature>
<protein>
    <recommendedName>
        <fullName evidence="10">Duffy-binding-like domain-containing protein</fullName>
    </recommendedName>
</protein>
<evidence type="ECO:0000313" key="8">
    <source>
        <dbReference type="EMBL" id="ETW35404.1"/>
    </source>
</evidence>
<dbReference type="InterPro" id="IPR004258">
    <property type="entry name" value="DBL"/>
</dbReference>
<feature type="domain" description="Duffy-antigen binding" evidence="4">
    <location>
        <begin position="959"/>
        <end position="1180"/>
    </location>
</feature>
<dbReference type="Gene3D" id="1.20.58.1930">
    <property type="match status" value="1"/>
</dbReference>
<evidence type="ECO:0000259" key="6">
    <source>
        <dbReference type="Pfam" id="PF18562"/>
    </source>
</evidence>
<sequence length="2463" mass="283874">MEDTKKSKSCTDTCSRTARDVLEEFGGKIQEIAHTAALGRGGNKLQGDLSKARFKDEINKATDPCQLDHQYNTNVTDGFGKDNPCDKRSPVRFSDKYGGQCTNKKIKGNDVKNGKDIGACAPFRRLFLCDHHLSYMKAEKINTKDNLLLEVCYAAKYEGKSLKNYHAQYQANNTDFKTNICTALARSFADIGDIIRGKDLFIGYNERDRNEKKQLQDSLKNIFGKIYEKLENTDVQKHYEGDKGNYYELREDWWNANRHDVWKAITCGAGENDTYSINTGNGNMDFWNEKCGHNEGIVPTNLDYVPQFLRWFNEWAEDFCRKKKKKVENLEKSCRGQDKSGNERYCSLNGYDCEQTIRKIELLRMGKGCTDCLYACNPYVEWIDKKKEEFDKQVKKYDEEIKKKDHPTTITIKTENGNTTINNLYVKEFYEQLQSGYKDVNDFLKKLSEERICKDKPQVLQEKADPVDFTKQANTTFSHTEYCQPCPICGVKHNGNKWEPKQKHDKCNIKLYKPRSGAIHTDINFLYSGDRHEDIKKKLNAFCDQTNRGTTNAASGGGSKSDSQKLYQEWKCYQFDQLEKDQNPDGVEDEVYEKDVQNGGGLCILKKEKKIGEMNADEPAEIQKTFNPFFYYWVAHMLKDSIHWRTKRLKSCISNGAKIRCKNNNKCKTDCGCFEKWVEQKKNEWKPIKQHFYKQEAFKNKGENGEDKMLDVLMRCPDFVLQYNLREEFLKKDSTEDKENKVSAEEAKEIKHLRQMLQQAGVPIGDAALAAFAVSCIQGPVAEQKNIMDKLLDEEAKDATKCKNCEPLEEDKDLARSLPPADSAGAPDKPPDQEDHDLDHLDDLDDAEEEEEEKKEEKEEKATDDAVNGEVGPPQPPAPVVDVCETVKSALEGNLDDACRQKYAKNNSRLGWKCVTPSGDNTTTSGGGVTATDSKSAGQSRAKRGAEPAKASGTNQGSICVPPRRRRLYVTPLTKLTGETTAASVSQETSDQKTPSDNKLLEAFIQSAAIETFFLWDRYKKIKEKEIAEKKKKENDALDFLPSAASSGTAVPGMEALDHNGGPPQLTSKNSDDPQTQLQKGHIPPDFLRLMFYTLGDYRDLCVGVKDNDVIKALEASSDTKIIDISDKIKTVIENSVSTPSRAPPGKTSDKRVDWWNNNAKHIWEGMICALTYKENSEKTIVKDDTVYKKFFGENSESKDGSPVPQPGTNTGTYQSTYDYETVSFGASGTEAKTSGDTPLTQFVLRPPYFRYLEEWGETFCRERAKRLAQIYKDCRGVNNSGDPKYCSGDGHDCTENGDLNHNNMLADLDCPDCHIQCRKYRKWIDIKFEEYQNQKNKYEEEKQKLNGNSENKDYKKYYEEIQERTTAGKFLTALKHCKNNEGDGSDPNNKINFEEPLKTFGPLEYCKTCPPNKVNCRTRGRTDTKPCTPDNGNKWQSVFDKIRKNNENSTTIDVHMIDRRAPFIKNYLENSEKSQNSNHLFKTSSLFKGLSKQKWKCKVIDNNTDVCKLDEFKENIDLNEYITFKVLLHYWLEDFLYGYYLLKTKKLIEECTKRGKNTCDEETKKNCVCVKTWVEQKEKEWKEIKKHFKNRKPDDDEAYTIEYKVRTFFEKVPFDSAFINAIKGDKDIQDFEKFASCEDQDCYNRFIRDINHDFITKLLESLKTKAKTCVDTSLPRGNPQPTCVEIPPHSDEEENPLGDDPHTQMPPFCPKDVEDKKEPETDSDRLCDDKQEPKCNDFQKYTNSTCEPKKNLIGLGAHYHWAGSDYPNVYISPRVDQLCLQPLQELKEVNKNTSNVSELIEAFKKCAYNEGKGLYEYYNNNKSTIGKNDSPLSDEEVKTYTLEAMERSYADYSNIVKGDMYWNYENNNTVNEIIFSFADLYNTSNSSNFVRNIHENVKRLNLWKFIRAHVWKAMLCGYKDAIGGDINSLPNGVDLCTLPSTDKDNQFLRWFEEWGQNFCIRHEQELKRLKEKCEHIKCNGSNEVEKKICEKACEKYNQFLITFEKQYTQQSILYDELKSSIPELKHKSALEFLKYKCNSKCSCFKDKSDNYSDDVLNNLPNELKYKCNCESSPDNPFNILNECPSDNTKNSYCKNYNLQDLCHKSYSTNFYNWKIVRVKNKKNRNEIILIPPRRRHLCRIPFMGKWYYKNEKGEENLKKHIYTAAYSEGYRLSELYKSEPQKVLEVMKNSFADYANIIKGDDMLGTDIHKKLNVLLDKTKNPKTPEAWWETNKKHIWYAMLCGYQKGSKIEQLEKSWCSIPTEDGTHQFLRWVVEWAKEACKEKKIRENSLGKKCNCANQDEKSGLHLLNDSTCINELDKYLKFNILVKKSLEQLNIQYSINKTCLISEKTVEEYIKSQLKEDYYKPNQVDDNIYLDTYPDKYTVDNINPVDTHTNPNLVGNINPVDQNSNLTFPSNPNPAYDNIYIDHNNEDLPSKVQIEMSVKNTQMMEEKYPIGDVWDI</sequence>
<gene>
    <name evidence="8" type="ORF">PFTANZ_03823</name>
</gene>
<reference evidence="8 9" key="2">
    <citation type="submission" date="2013-02" db="EMBL/GenBank/DDBJ databases">
        <title>The Genome Sequence of Plasmodium falciparum Tanzania (2000708).</title>
        <authorList>
            <consortium name="The Broad Institute Genome Sequencing Platform"/>
            <consortium name="The Broad Institute Genome Sequencing Center for Infectious Disease"/>
            <person name="Neafsey D."/>
            <person name="Cheeseman I."/>
            <person name="Volkman S."/>
            <person name="Adams J."/>
            <person name="Walker B."/>
            <person name="Young S.K."/>
            <person name="Zeng Q."/>
            <person name="Gargeya S."/>
            <person name="Fitzgerald M."/>
            <person name="Haas B."/>
            <person name="Abouelleil A."/>
            <person name="Alvarado L."/>
            <person name="Arachchi H.M."/>
            <person name="Berlin A.M."/>
            <person name="Chapman S.B."/>
            <person name="Dewar J."/>
            <person name="Goldberg J."/>
            <person name="Griggs A."/>
            <person name="Gujja S."/>
            <person name="Hansen M."/>
            <person name="Howarth C."/>
            <person name="Imamovic A."/>
            <person name="Larimer J."/>
            <person name="McCowan C."/>
            <person name="Murphy C."/>
            <person name="Neiman D."/>
            <person name="Pearson M."/>
            <person name="Priest M."/>
            <person name="Roberts A."/>
            <person name="Saif S."/>
            <person name="Shea T."/>
            <person name="Sisk P."/>
            <person name="Sykes S."/>
            <person name="Wortman J."/>
            <person name="Nusbaum C."/>
            <person name="Birren B."/>
        </authorList>
    </citation>
    <scope>NUCLEOTIDE SEQUENCE [LARGE SCALE GENOMIC DNA]</scope>
    <source>
        <strain evidence="9">Tanzania (2000708)</strain>
    </source>
</reference>
<dbReference type="EMBL" id="KI926474">
    <property type="protein sequence ID" value="ETW35404.1"/>
    <property type="molecule type" value="Genomic_DNA"/>
</dbReference>
<dbReference type="FunFam" id="1.20.1310.20:FF:000001">
    <property type="entry name" value="Erythrocyte membrane protein 1, PfEMP1"/>
    <property type="match status" value="1"/>
</dbReference>
<feature type="compositionally biased region" description="Acidic residues" evidence="2">
    <location>
        <begin position="842"/>
        <end position="854"/>
    </location>
</feature>
<reference evidence="8 9" key="1">
    <citation type="submission" date="2013-02" db="EMBL/GenBank/DDBJ databases">
        <title>The Genome Annotation of Plasmodium falciparum Tanzania (2000708).</title>
        <authorList>
            <consortium name="The Broad Institute Genome Sequencing Platform"/>
            <consortium name="The Broad Institute Genome Sequencing Center for Infectious Disease"/>
            <person name="Neafsey D."/>
            <person name="Hoffman S."/>
            <person name="Volkman S."/>
            <person name="Rosenthal P."/>
            <person name="Walker B."/>
            <person name="Young S.K."/>
            <person name="Zeng Q."/>
            <person name="Gargeya S."/>
            <person name="Fitzgerald M."/>
            <person name="Haas B."/>
            <person name="Abouelleil A."/>
            <person name="Allen A.W."/>
            <person name="Alvarado L."/>
            <person name="Arachchi H.M."/>
            <person name="Berlin A.M."/>
            <person name="Chapman S.B."/>
            <person name="Gainer-Dewar J."/>
            <person name="Goldberg J."/>
            <person name="Griggs A."/>
            <person name="Gujja S."/>
            <person name="Hansen M."/>
            <person name="Howarth C."/>
            <person name="Imamovic A."/>
            <person name="Ireland A."/>
            <person name="Larimer J."/>
            <person name="McCowan C."/>
            <person name="Murphy C."/>
            <person name="Pearson M."/>
            <person name="Poon T.W."/>
            <person name="Priest M."/>
            <person name="Roberts A."/>
            <person name="Saif S."/>
            <person name="Shea T."/>
            <person name="Sisk P."/>
            <person name="Sykes S."/>
            <person name="Wortman J."/>
            <person name="Nusbaum C."/>
            <person name="Birren B."/>
        </authorList>
    </citation>
    <scope>NUCLEOTIDE SEQUENCE [LARGE SCALE GENOMIC DNA]</scope>
    <source>
        <strain evidence="9">Tanzania (2000708)</strain>
    </source>
</reference>
<feature type="compositionally biased region" description="Basic and acidic residues" evidence="2">
    <location>
        <begin position="855"/>
        <end position="864"/>
    </location>
</feature>
<feature type="domain" description="Duffy-antigen binding" evidence="4">
    <location>
        <begin position="1770"/>
        <end position="1963"/>
    </location>
</feature>
<feature type="domain" description="Duffy-binding-like" evidence="3">
    <location>
        <begin position="629"/>
        <end position="807"/>
    </location>
</feature>
<feature type="domain" description="Cysteine-rich interdomain region 1 gamma" evidence="6">
    <location>
        <begin position="1450"/>
        <end position="1511"/>
    </location>
</feature>
<evidence type="ECO:0000259" key="3">
    <source>
        <dbReference type="Pfam" id="PF03011"/>
    </source>
</evidence>
<evidence type="ECO:0000256" key="1">
    <source>
        <dbReference type="SAM" id="Coils"/>
    </source>
</evidence>
<feature type="region of interest" description="Disordered" evidence="2">
    <location>
        <begin position="1194"/>
        <end position="1215"/>
    </location>
</feature>
<feature type="domain" description="Duffy-binding-like" evidence="3">
    <location>
        <begin position="1528"/>
        <end position="1673"/>
    </location>
</feature>
<dbReference type="InterPro" id="IPR042202">
    <property type="entry name" value="Duffy-ag-bd_sf"/>
</dbReference>
<dbReference type="InterPro" id="IPR041480">
    <property type="entry name" value="CIDR1_gamma"/>
</dbReference>
<feature type="domain" description="Duffy-binding-like" evidence="7">
    <location>
        <begin position="1255"/>
        <end position="1403"/>
    </location>
</feature>
<feature type="region of interest" description="Disordered" evidence="2">
    <location>
        <begin position="911"/>
        <end position="960"/>
    </location>
</feature>
<dbReference type="Pfam" id="PF15447">
    <property type="entry name" value="NTS"/>
    <property type="match status" value="1"/>
</dbReference>
<feature type="domain" description="Duffy-antigen binding" evidence="4">
    <location>
        <begin position="2130"/>
        <end position="2300"/>
    </location>
</feature>
<feature type="compositionally biased region" description="Polar residues" evidence="2">
    <location>
        <begin position="1065"/>
        <end position="1079"/>
    </location>
</feature>
<dbReference type="InterPro" id="IPR008602">
    <property type="entry name" value="Duffy-antigen-binding"/>
</dbReference>
<evidence type="ECO:0000259" key="7">
    <source>
        <dbReference type="Pfam" id="PF22672"/>
    </source>
</evidence>
<feature type="domain" description="Duffy-antigen binding" evidence="4">
    <location>
        <begin position="118"/>
        <end position="310"/>
    </location>
</feature>
<evidence type="ECO:0000256" key="2">
    <source>
        <dbReference type="SAM" id="MobiDB-lite"/>
    </source>
</evidence>